<evidence type="ECO:0000313" key="2">
    <source>
        <dbReference type="Proteomes" id="UP000050864"/>
    </source>
</evidence>
<dbReference type="Proteomes" id="UP000050864">
    <property type="component" value="Unassembled WGS sequence"/>
</dbReference>
<dbReference type="Pfam" id="PF07963">
    <property type="entry name" value="N_methyl"/>
    <property type="match status" value="1"/>
</dbReference>
<protein>
    <submittedName>
        <fullName evidence="1">General secretion pathway protein GspJ</fullName>
    </submittedName>
</protein>
<gene>
    <name evidence="1" type="ORF">ABB26_01255</name>
</gene>
<organism evidence="1 2">
    <name type="scientific">Stenotrophomonas humi</name>
    <dbReference type="NCBI Taxonomy" id="405444"/>
    <lineage>
        <taxon>Bacteria</taxon>
        <taxon>Pseudomonadati</taxon>
        <taxon>Pseudomonadota</taxon>
        <taxon>Gammaproteobacteria</taxon>
        <taxon>Lysobacterales</taxon>
        <taxon>Lysobacteraceae</taxon>
        <taxon>Stenotrophomonas</taxon>
    </lineage>
</organism>
<accession>A0A0R0CBC2</accession>
<evidence type="ECO:0000313" key="1">
    <source>
        <dbReference type="EMBL" id="KRG66294.1"/>
    </source>
</evidence>
<dbReference type="RefSeq" id="WP_057631754.1">
    <property type="nucleotide sequence ID" value="NZ_LDJI01000003.1"/>
</dbReference>
<dbReference type="PATRIC" id="fig|405444.3.peg.2382"/>
<comment type="caution">
    <text evidence="1">The sequence shown here is derived from an EMBL/GenBank/DDBJ whole genome shotgun (WGS) entry which is preliminary data.</text>
</comment>
<dbReference type="EMBL" id="LDJI01000003">
    <property type="protein sequence ID" value="KRG66294.1"/>
    <property type="molecule type" value="Genomic_DNA"/>
</dbReference>
<dbReference type="PROSITE" id="PS00409">
    <property type="entry name" value="PROKAR_NTER_METHYL"/>
    <property type="match status" value="1"/>
</dbReference>
<sequence>MNRPAASMRGFTLIEVLLATVLLAAGMALAFAIVRSTLAISTRGEAIASHNERMRGVEGFLRRRLASAMPLPMEIDRNGGMATVFSGDAQHMRFIADVPDYLGRGGPYVHTLEVSGQGDAKQLKIGLTLLQAGQQVQENPPRGMELLADGLTQVRLRYRGIDPGTNQLGDWQPQWQVPGRMPQWVSIEVMPAKGAAWPPLRVALPQQGAPGSWR</sequence>
<dbReference type="InterPro" id="IPR012902">
    <property type="entry name" value="N_methyl_site"/>
</dbReference>
<keyword evidence="2" id="KW-1185">Reference proteome</keyword>
<dbReference type="NCBIfam" id="TIGR02532">
    <property type="entry name" value="IV_pilin_GFxxxE"/>
    <property type="match status" value="1"/>
</dbReference>
<name>A0A0R0CBC2_9GAMM</name>
<reference evidence="1 2" key="1">
    <citation type="submission" date="2015-05" db="EMBL/GenBank/DDBJ databases">
        <title>Genome sequencing and analysis of members of genus Stenotrophomonas.</title>
        <authorList>
            <person name="Patil P.P."/>
            <person name="Midha S."/>
            <person name="Patil P.B."/>
        </authorList>
    </citation>
    <scope>NUCLEOTIDE SEQUENCE [LARGE SCALE GENOMIC DNA]</scope>
    <source>
        <strain evidence="1 2">DSM 18929</strain>
    </source>
</reference>
<dbReference type="AlphaFoldDB" id="A0A0R0CBC2"/>
<proteinExistence type="predicted"/>
<dbReference type="OrthoDB" id="5801210at2"/>
<dbReference type="STRING" id="405444.ABB26_01255"/>